<dbReference type="Proteomes" id="UP000184290">
    <property type="component" value="Unassembled WGS sequence"/>
</dbReference>
<evidence type="ECO:0008006" key="3">
    <source>
        <dbReference type="Google" id="ProtNLM"/>
    </source>
</evidence>
<proteinExistence type="predicted"/>
<evidence type="ECO:0000313" key="1">
    <source>
        <dbReference type="EMBL" id="SHJ17797.1"/>
    </source>
</evidence>
<reference evidence="1 2" key="1">
    <citation type="submission" date="2016-11" db="EMBL/GenBank/DDBJ databases">
        <authorList>
            <person name="Varghese N."/>
            <person name="Submissions S."/>
        </authorList>
    </citation>
    <scope>NUCLEOTIDE SEQUENCE [LARGE SCALE GENOMIC DNA]</scope>
    <source>
        <strain evidence="1 2">DSM 21988</strain>
    </source>
</reference>
<evidence type="ECO:0000313" key="2">
    <source>
        <dbReference type="Proteomes" id="UP000184290"/>
    </source>
</evidence>
<dbReference type="EMBL" id="FQZC01000002">
    <property type="protein sequence ID" value="SHJ17797.1"/>
    <property type="molecule type" value="Genomic_DNA"/>
</dbReference>
<gene>
    <name evidence="1" type="ORF">SAMN02745911_1918</name>
</gene>
<keyword evidence="2" id="KW-1185">Reference proteome</keyword>
<comment type="caution">
    <text evidence="1">The sequence shown here is derived from an EMBL/GenBank/DDBJ whole genome shotgun (WGS) entry which is preliminary data.</text>
</comment>
<protein>
    <recommendedName>
        <fullName evidence="3">Bacteriocin-type signal sequence-containing protein</fullName>
    </recommendedName>
</protein>
<organism evidence="1 2">
    <name type="scientific">Aureimonas altamirensis DSM 21988</name>
    <dbReference type="NCBI Taxonomy" id="1121026"/>
    <lineage>
        <taxon>Bacteria</taxon>
        <taxon>Pseudomonadati</taxon>
        <taxon>Pseudomonadota</taxon>
        <taxon>Alphaproteobacteria</taxon>
        <taxon>Hyphomicrobiales</taxon>
        <taxon>Aurantimonadaceae</taxon>
        <taxon>Aureimonas</taxon>
    </lineage>
</organism>
<name>A0ABY1IHG9_9HYPH</name>
<sequence>MRELTLQEFEIVSGGEGGTLREPITNPQSELGNSINDVARGLNDFGSWLGIAVYELIH</sequence>
<accession>A0ABY1IHG9</accession>
<dbReference type="RefSeq" id="WP_156417288.1">
    <property type="nucleotide sequence ID" value="NZ_FQZC01000002.1"/>
</dbReference>